<dbReference type="AlphaFoldDB" id="M2Q4A5"/>
<evidence type="ECO:0000313" key="2">
    <source>
        <dbReference type="EMBL" id="EMD31633.1"/>
    </source>
</evidence>
<dbReference type="EMBL" id="KB445817">
    <property type="protein sequence ID" value="EMD31633.1"/>
    <property type="molecule type" value="Genomic_DNA"/>
</dbReference>
<feature type="compositionally biased region" description="Polar residues" evidence="1">
    <location>
        <begin position="179"/>
        <end position="188"/>
    </location>
</feature>
<dbReference type="HOGENOM" id="CLU_863313_0_0_1"/>
<sequence>MLPAYPDAVNELDDQSPAGGSTEFPDGGSATYLFADYGRLGVDVFSLLGLTLCFLADAQSFAAVVEQILVGVNVEENFRPFSQHAAQSLPVPGRSGSLPRDTGPLPSEGVELPLWGVSDAMFHAWTMSVDPWTDDDRAAWSALYGNRPFPFRVSPSLPRPVSQQAPPRVHTTHQGPAAAQTQSVSTFIGHSPRTPEPVVVRSSPPTTSQNLQTGAEVPSDLGSPHLPHNDPQEASGPSVGQATSLEGRYLPFTISAPPLHGEPPKMWYAVIVGRAIGVFWDGALVDHLTKGVRGAYKQKYPFKQAVEVVVSAVIEYRARIVS</sequence>
<evidence type="ECO:0000313" key="3">
    <source>
        <dbReference type="Proteomes" id="UP000016930"/>
    </source>
</evidence>
<feature type="region of interest" description="Disordered" evidence="1">
    <location>
        <begin position="154"/>
        <end position="242"/>
    </location>
</feature>
<dbReference type="Proteomes" id="UP000016930">
    <property type="component" value="Unassembled WGS sequence"/>
</dbReference>
<proteinExistence type="predicted"/>
<gene>
    <name evidence="2" type="ORF">CERSUDRAFT_100297</name>
</gene>
<keyword evidence="3" id="KW-1185">Reference proteome</keyword>
<reference evidence="2 3" key="1">
    <citation type="journal article" date="2012" name="Proc. Natl. Acad. Sci. U.S.A.">
        <title>Comparative genomics of Ceriporiopsis subvermispora and Phanerochaete chrysosporium provide insight into selective ligninolysis.</title>
        <authorList>
            <person name="Fernandez-Fueyo E."/>
            <person name="Ruiz-Duenas F.J."/>
            <person name="Ferreira P."/>
            <person name="Floudas D."/>
            <person name="Hibbett D.S."/>
            <person name="Canessa P."/>
            <person name="Larrondo L.F."/>
            <person name="James T.Y."/>
            <person name="Seelenfreund D."/>
            <person name="Lobos S."/>
            <person name="Polanco R."/>
            <person name="Tello M."/>
            <person name="Honda Y."/>
            <person name="Watanabe T."/>
            <person name="Watanabe T."/>
            <person name="Ryu J.S."/>
            <person name="Kubicek C.P."/>
            <person name="Schmoll M."/>
            <person name="Gaskell J."/>
            <person name="Hammel K.E."/>
            <person name="St John F.J."/>
            <person name="Vanden Wymelenberg A."/>
            <person name="Sabat G."/>
            <person name="Splinter BonDurant S."/>
            <person name="Syed K."/>
            <person name="Yadav J.S."/>
            <person name="Doddapaneni H."/>
            <person name="Subramanian V."/>
            <person name="Lavin J.L."/>
            <person name="Oguiza J.A."/>
            <person name="Perez G."/>
            <person name="Pisabarro A.G."/>
            <person name="Ramirez L."/>
            <person name="Santoyo F."/>
            <person name="Master E."/>
            <person name="Coutinho P.M."/>
            <person name="Henrissat B."/>
            <person name="Lombard V."/>
            <person name="Magnuson J.K."/>
            <person name="Kuees U."/>
            <person name="Hori C."/>
            <person name="Igarashi K."/>
            <person name="Samejima M."/>
            <person name="Held B.W."/>
            <person name="Barry K.W."/>
            <person name="LaButti K.M."/>
            <person name="Lapidus A."/>
            <person name="Lindquist E.A."/>
            <person name="Lucas S.M."/>
            <person name="Riley R."/>
            <person name="Salamov A.A."/>
            <person name="Hoffmeister D."/>
            <person name="Schwenk D."/>
            <person name="Hadar Y."/>
            <person name="Yarden O."/>
            <person name="de Vries R.P."/>
            <person name="Wiebenga A."/>
            <person name="Stenlid J."/>
            <person name="Eastwood D."/>
            <person name="Grigoriev I.V."/>
            <person name="Berka R.M."/>
            <person name="Blanchette R.A."/>
            <person name="Kersten P."/>
            <person name="Martinez A.T."/>
            <person name="Vicuna R."/>
            <person name="Cullen D."/>
        </authorList>
    </citation>
    <scope>NUCLEOTIDE SEQUENCE [LARGE SCALE GENOMIC DNA]</scope>
    <source>
        <strain evidence="2 3">B</strain>
    </source>
</reference>
<protein>
    <submittedName>
        <fullName evidence="2">Uncharacterized protein</fullName>
    </submittedName>
</protein>
<evidence type="ECO:0000256" key="1">
    <source>
        <dbReference type="SAM" id="MobiDB-lite"/>
    </source>
</evidence>
<name>M2Q4A5_CERS8</name>
<organism evidence="2 3">
    <name type="scientific">Ceriporiopsis subvermispora (strain B)</name>
    <name type="common">White-rot fungus</name>
    <name type="synonym">Gelatoporia subvermispora</name>
    <dbReference type="NCBI Taxonomy" id="914234"/>
    <lineage>
        <taxon>Eukaryota</taxon>
        <taxon>Fungi</taxon>
        <taxon>Dikarya</taxon>
        <taxon>Basidiomycota</taxon>
        <taxon>Agaricomycotina</taxon>
        <taxon>Agaricomycetes</taxon>
        <taxon>Polyporales</taxon>
        <taxon>Gelatoporiaceae</taxon>
        <taxon>Gelatoporia</taxon>
    </lineage>
</organism>
<feature type="compositionally biased region" description="Polar residues" evidence="1">
    <location>
        <begin position="203"/>
        <end position="213"/>
    </location>
</feature>
<feature type="region of interest" description="Disordered" evidence="1">
    <location>
        <begin position="1"/>
        <end position="24"/>
    </location>
</feature>
<accession>M2Q4A5</accession>
<dbReference type="OrthoDB" id="3270804at2759"/>